<protein>
    <submittedName>
        <fullName evidence="1">Uncharacterized protein</fullName>
    </submittedName>
</protein>
<comment type="caution">
    <text evidence="1">The sequence shown here is derived from an EMBL/GenBank/DDBJ whole genome shotgun (WGS) entry which is preliminary data.</text>
</comment>
<keyword evidence="2" id="KW-1185">Reference proteome</keyword>
<name>A0A8S3RTF1_MYTED</name>
<reference evidence="1" key="1">
    <citation type="submission" date="2021-03" db="EMBL/GenBank/DDBJ databases">
        <authorList>
            <person name="Bekaert M."/>
        </authorList>
    </citation>
    <scope>NUCLEOTIDE SEQUENCE</scope>
</reference>
<dbReference type="EMBL" id="CAJPWZ010001271">
    <property type="protein sequence ID" value="CAG2211702.1"/>
    <property type="molecule type" value="Genomic_DNA"/>
</dbReference>
<evidence type="ECO:0000313" key="1">
    <source>
        <dbReference type="EMBL" id="CAG2211702.1"/>
    </source>
</evidence>
<dbReference type="AlphaFoldDB" id="A0A8S3RTF1"/>
<accession>A0A8S3RTF1</accession>
<gene>
    <name evidence="1" type="ORF">MEDL_25725</name>
</gene>
<dbReference type="Proteomes" id="UP000683360">
    <property type="component" value="Unassembled WGS sequence"/>
</dbReference>
<evidence type="ECO:0000313" key="2">
    <source>
        <dbReference type="Proteomes" id="UP000683360"/>
    </source>
</evidence>
<sequence>MLVNYIQVKRHCLRKGKEDIGVKLFTDKGRRIVLEREKEGIGVNYIQVKTHCLRKGKRGLVNYLQIRETNCLRKGKEDIGVNYIQVRETHCLRKRKEDIGVNYLQEQFNSFPYETKSDTGNQLLQRIQTSLDVSLTQLNKVLTNVKDKIVSVNTDTDSSSLPRCCDIPAEDQLTYIPKFQTKVGLVSFDKEAKTPSMPSTSHSCYENDLAFATKENTDELKQHIFTLNTGTTGQRWAILDVCTAFKV</sequence>
<organism evidence="1 2">
    <name type="scientific">Mytilus edulis</name>
    <name type="common">Blue mussel</name>
    <dbReference type="NCBI Taxonomy" id="6550"/>
    <lineage>
        <taxon>Eukaryota</taxon>
        <taxon>Metazoa</taxon>
        <taxon>Spiralia</taxon>
        <taxon>Lophotrochozoa</taxon>
        <taxon>Mollusca</taxon>
        <taxon>Bivalvia</taxon>
        <taxon>Autobranchia</taxon>
        <taxon>Pteriomorphia</taxon>
        <taxon>Mytilida</taxon>
        <taxon>Mytiloidea</taxon>
        <taxon>Mytilidae</taxon>
        <taxon>Mytilinae</taxon>
        <taxon>Mytilus</taxon>
    </lineage>
</organism>
<proteinExistence type="predicted"/>